<dbReference type="InterPro" id="IPR006034">
    <property type="entry name" value="Asparaginase/glutaminase-like"/>
</dbReference>
<sequence length="399" mass="43782">MSATSVRGVESPLSVRRRVLVIITGGTICMRPSAEEGVTMSDLSCTPLECQLRSLPELQGASLPSFDVVEWEVLLDSSDVALEHWCRLVGTISANYDKYDGFVVLHGTDTLSFTACALSFMLENLSKTVVVTGAMLPVSHINTDAKRNVAVSLLVAGYSGACEVLVCFGTRILRGNRVVKMNCNIMDAFDTPNCSHLGQIGIDITLDHNYLRPQPKQYMTPFTNMLINNVVVLRLTPQFDPMIIRQLAVTECDPFGIILELFGTGTAPSNERFIKAILFAITSGVTVVALTQCPSGTCSLQTYANGNYLHKLGVIEGKDITTEAAFTKLAYLFGKGFKDEELRAMMEQDLRGELHSHTHKITGQATLNPTLETVPLEDNKHCQLSVAHCQRLNEKKYEA</sequence>
<evidence type="ECO:0000313" key="11">
    <source>
        <dbReference type="Proteomes" id="UP000019763"/>
    </source>
</evidence>
<dbReference type="Gene3D" id="3.40.50.40">
    <property type="match status" value="1"/>
</dbReference>
<dbReference type="GO" id="GO:0009066">
    <property type="term" value="P:aspartate family amino acid metabolic process"/>
    <property type="evidence" value="ECO:0007669"/>
    <property type="project" value="UniProtKB-ARBA"/>
</dbReference>
<proteinExistence type="inferred from homology"/>
<dbReference type="OrthoDB" id="427002at2759"/>
<evidence type="ECO:0000256" key="5">
    <source>
        <dbReference type="PIRSR" id="PIRSR001220-1"/>
    </source>
</evidence>
<feature type="domain" description="Asparaginase/glutaminase C-terminal" evidence="9">
    <location>
        <begin position="229"/>
        <end position="346"/>
    </location>
</feature>
<dbReference type="SFLD" id="SFLDS00057">
    <property type="entry name" value="Glutaminase/Asparaginase"/>
    <property type="match status" value="1"/>
</dbReference>
<organism evidence="10 11">
    <name type="scientific">Gregarina niphandrodes</name>
    <name type="common">Septate eugregarine</name>
    <dbReference type="NCBI Taxonomy" id="110365"/>
    <lineage>
        <taxon>Eukaryota</taxon>
        <taxon>Sar</taxon>
        <taxon>Alveolata</taxon>
        <taxon>Apicomplexa</taxon>
        <taxon>Conoidasida</taxon>
        <taxon>Gregarinasina</taxon>
        <taxon>Eugregarinorida</taxon>
        <taxon>Gregarinidae</taxon>
        <taxon>Gregarina</taxon>
    </lineage>
</organism>
<dbReference type="FunFam" id="3.40.50.1170:FF:000001">
    <property type="entry name" value="L-asparaginase 2"/>
    <property type="match status" value="1"/>
</dbReference>
<dbReference type="OMA" id="CEDMLPE"/>
<dbReference type="VEuPathDB" id="CryptoDB:GNI_131910"/>
<dbReference type="GeneID" id="22914617"/>
<dbReference type="InterPro" id="IPR027474">
    <property type="entry name" value="L-asparaginase_N"/>
</dbReference>
<dbReference type="AlphaFoldDB" id="A0A023B1C2"/>
<evidence type="ECO:0000256" key="3">
    <source>
        <dbReference type="ARBA" id="ARBA00022801"/>
    </source>
</evidence>
<evidence type="ECO:0000313" key="10">
    <source>
        <dbReference type="EMBL" id="EZG47333.1"/>
    </source>
</evidence>
<dbReference type="GO" id="GO:0004067">
    <property type="term" value="F:asparaginase activity"/>
    <property type="evidence" value="ECO:0007669"/>
    <property type="project" value="UniProtKB-UniRule"/>
</dbReference>
<dbReference type="SUPFAM" id="SSF53774">
    <property type="entry name" value="Glutaminase/Asparaginase"/>
    <property type="match status" value="1"/>
</dbReference>
<keyword evidence="11" id="KW-1185">Reference proteome</keyword>
<feature type="binding site" evidence="6">
    <location>
        <begin position="108"/>
        <end position="109"/>
    </location>
    <ligand>
        <name>substrate</name>
    </ligand>
</feature>
<comment type="caution">
    <text evidence="10">The sequence shown here is derived from an EMBL/GenBank/DDBJ whole genome shotgun (WGS) entry which is preliminary data.</text>
</comment>
<name>A0A023B1C2_GRENI</name>
<dbReference type="InterPro" id="IPR027473">
    <property type="entry name" value="L-asparaginase_C"/>
</dbReference>
<dbReference type="Gene3D" id="3.40.50.1170">
    <property type="entry name" value="L-asparaginase, N-terminal domain"/>
    <property type="match status" value="1"/>
</dbReference>
<dbReference type="PROSITE" id="PS51732">
    <property type="entry name" value="ASN_GLN_ASE_3"/>
    <property type="match status" value="1"/>
</dbReference>
<dbReference type="PIRSF" id="PIRSF500176">
    <property type="entry name" value="L_ASNase"/>
    <property type="match status" value="1"/>
</dbReference>
<comment type="catalytic activity">
    <reaction evidence="4">
        <text>L-asparagine + H2O = L-aspartate + NH4(+)</text>
        <dbReference type="Rhea" id="RHEA:21016"/>
        <dbReference type="ChEBI" id="CHEBI:15377"/>
        <dbReference type="ChEBI" id="CHEBI:28938"/>
        <dbReference type="ChEBI" id="CHEBI:29991"/>
        <dbReference type="ChEBI" id="CHEBI:58048"/>
        <dbReference type="EC" id="3.5.1.1"/>
    </reaction>
</comment>
<dbReference type="EMBL" id="AFNH02000984">
    <property type="protein sequence ID" value="EZG47333.1"/>
    <property type="molecule type" value="Genomic_DNA"/>
</dbReference>
<gene>
    <name evidence="10" type="ORF">GNI_131910</name>
</gene>
<dbReference type="PROSITE" id="PS00917">
    <property type="entry name" value="ASN_GLN_ASE_2"/>
    <property type="match status" value="1"/>
</dbReference>
<accession>A0A023B1C2</accession>
<dbReference type="PRINTS" id="PR00139">
    <property type="entry name" value="ASNGLNASE"/>
</dbReference>
<dbReference type="PANTHER" id="PTHR11707:SF28">
    <property type="entry name" value="60 KDA LYSOPHOSPHOLIPASE"/>
    <property type="match status" value="1"/>
</dbReference>
<dbReference type="SMART" id="SM00870">
    <property type="entry name" value="Asparaginase"/>
    <property type="match status" value="1"/>
</dbReference>
<evidence type="ECO:0000259" key="9">
    <source>
        <dbReference type="Pfam" id="PF17763"/>
    </source>
</evidence>
<dbReference type="InterPro" id="IPR027475">
    <property type="entry name" value="Asparaginase/glutaminase_AS2"/>
</dbReference>
<dbReference type="CDD" id="cd08963">
    <property type="entry name" value="L-asparaginase_I"/>
    <property type="match status" value="1"/>
</dbReference>
<evidence type="ECO:0000256" key="4">
    <source>
        <dbReference type="ARBA" id="ARBA00049366"/>
    </source>
</evidence>
<dbReference type="RefSeq" id="XP_011132195.1">
    <property type="nucleotide sequence ID" value="XM_011133893.1"/>
</dbReference>
<evidence type="ECO:0000259" key="8">
    <source>
        <dbReference type="Pfam" id="PF00710"/>
    </source>
</evidence>
<dbReference type="InterPro" id="IPR037152">
    <property type="entry name" value="L-asparaginase_N_sf"/>
</dbReference>
<reference evidence="10" key="1">
    <citation type="submission" date="2013-12" db="EMBL/GenBank/DDBJ databases">
        <authorList>
            <person name="Omoto C.K."/>
            <person name="Sibley D."/>
            <person name="Venepally P."/>
            <person name="Hadjithomas M."/>
            <person name="Karamycheva S."/>
            <person name="Brunk B."/>
            <person name="Roos D."/>
            <person name="Caler E."/>
            <person name="Lorenzi H."/>
        </authorList>
    </citation>
    <scope>NUCLEOTIDE SEQUENCE</scope>
</reference>
<feature type="active site" description="O-isoaspartyl threonine intermediate" evidence="5">
    <location>
        <position position="27"/>
    </location>
</feature>
<dbReference type="eggNOG" id="KOG0503">
    <property type="taxonomic scope" value="Eukaryota"/>
</dbReference>
<dbReference type="InterPro" id="IPR041725">
    <property type="entry name" value="L-asparaginase_I"/>
</dbReference>
<comment type="similarity">
    <text evidence="1">Belongs to the asparaginase 1 family.</text>
</comment>
<dbReference type="InterPro" id="IPR036152">
    <property type="entry name" value="Asp/glu_Ase-like_sf"/>
</dbReference>
<dbReference type="InterPro" id="IPR040919">
    <property type="entry name" value="Asparaginase_C"/>
</dbReference>
<evidence type="ECO:0000256" key="1">
    <source>
        <dbReference type="ARBA" id="ARBA00010518"/>
    </source>
</evidence>
<keyword evidence="3" id="KW-0378">Hydrolase</keyword>
<dbReference type="Proteomes" id="UP000019763">
    <property type="component" value="Unassembled WGS sequence"/>
</dbReference>
<dbReference type="Pfam" id="PF17763">
    <property type="entry name" value="Asparaginase_C"/>
    <property type="match status" value="1"/>
</dbReference>
<evidence type="ECO:0000256" key="6">
    <source>
        <dbReference type="PIRSR" id="PIRSR001220-2"/>
    </source>
</evidence>
<dbReference type="FunFam" id="3.40.50.40:FF:000001">
    <property type="entry name" value="L-asparaginase 1"/>
    <property type="match status" value="1"/>
</dbReference>
<feature type="binding site" evidence="6">
    <location>
        <position position="77"/>
    </location>
    <ligand>
        <name>substrate</name>
    </ligand>
</feature>
<feature type="active site" evidence="7">
    <location>
        <position position="108"/>
    </location>
</feature>
<dbReference type="EC" id="3.5.1.1" evidence="2"/>
<dbReference type="SMR" id="A0A023B1C2"/>
<evidence type="ECO:0000256" key="2">
    <source>
        <dbReference type="ARBA" id="ARBA00012920"/>
    </source>
</evidence>
<dbReference type="Pfam" id="PF00710">
    <property type="entry name" value="Asparaginase"/>
    <property type="match status" value="1"/>
</dbReference>
<evidence type="ECO:0000256" key="7">
    <source>
        <dbReference type="PROSITE-ProRule" id="PRU10100"/>
    </source>
</evidence>
<feature type="domain" description="L-asparaginase N-terminal" evidence="8">
    <location>
        <begin position="18"/>
        <end position="209"/>
    </location>
</feature>
<dbReference type="PANTHER" id="PTHR11707">
    <property type="entry name" value="L-ASPARAGINASE"/>
    <property type="match status" value="1"/>
</dbReference>
<dbReference type="PIRSF" id="PIRSF001220">
    <property type="entry name" value="L-ASNase_gatD"/>
    <property type="match status" value="1"/>
</dbReference>
<protein>
    <recommendedName>
        <fullName evidence="2">asparaginase</fullName>
        <ecNumber evidence="2">3.5.1.1</ecNumber>
    </recommendedName>
</protein>